<protein>
    <recommendedName>
        <fullName evidence="2">chitinase</fullName>
        <ecNumber evidence="2">3.2.1.14</ecNumber>
    </recommendedName>
</protein>
<dbReference type="Pfam" id="PF00082">
    <property type="entry name" value="Peptidase_S8"/>
    <property type="match status" value="1"/>
</dbReference>
<dbReference type="InterPro" id="IPR036852">
    <property type="entry name" value="Peptidase_S8/S53_dom_sf"/>
</dbReference>
<feature type="compositionally biased region" description="Low complexity" evidence="6">
    <location>
        <begin position="1505"/>
        <end position="1519"/>
    </location>
</feature>
<dbReference type="GO" id="GO:0006508">
    <property type="term" value="P:proteolysis"/>
    <property type="evidence" value="ECO:0007669"/>
    <property type="project" value="InterPro"/>
</dbReference>
<proteinExistence type="inferred from homology"/>
<keyword evidence="3 5" id="KW-0147">Chitin-binding</keyword>
<dbReference type="InterPro" id="IPR053214">
    <property type="entry name" value="LysM12-like"/>
</dbReference>
<gene>
    <name evidence="9" type="ORF">GQ607_001661</name>
</gene>
<dbReference type="PROSITE" id="PS51910">
    <property type="entry name" value="GH18_2"/>
    <property type="match status" value="1"/>
</dbReference>
<evidence type="ECO:0000256" key="1">
    <source>
        <dbReference type="ARBA" id="ARBA00008682"/>
    </source>
</evidence>
<keyword evidence="10" id="KW-1185">Reference proteome</keyword>
<feature type="region of interest" description="Disordered" evidence="6">
    <location>
        <begin position="1479"/>
        <end position="1519"/>
    </location>
</feature>
<dbReference type="PANTHER" id="PTHR47700:SF2">
    <property type="entry name" value="CHITINASE"/>
    <property type="match status" value="1"/>
</dbReference>
<dbReference type="InterPro" id="IPR000209">
    <property type="entry name" value="Peptidase_S8/S53_dom"/>
</dbReference>
<evidence type="ECO:0000256" key="4">
    <source>
        <dbReference type="ARBA" id="ARBA00023026"/>
    </source>
</evidence>
<dbReference type="GO" id="GO:0008843">
    <property type="term" value="F:endochitinase activity"/>
    <property type="evidence" value="ECO:0007669"/>
    <property type="project" value="UniProtKB-EC"/>
</dbReference>
<evidence type="ECO:0000313" key="9">
    <source>
        <dbReference type="EMBL" id="KAF0331353.1"/>
    </source>
</evidence>
<feature type="disulfide bond" evidence="5">
    <location>
        <begin position="163"/>
        <end position="177"/>
    </location>
</feature>
<dbReference type="Gene3D" id="3.10.50.10">
    <property type="match status" value="1"/>
</dbReference>
<reference evidence="9 10" key="1">
    <citation type="submission" date="2019-12" db="EMBL/GenBank/DDBJ databases">
        <title>A genome sequence resource for the geographically widespread anthracnose pathogen Colletotrichum asianum.</title>
        <authorList>
            <person name="Meng Y."/>
        </authorList>
    </citation>
    <scope>NUCLEOTIDE SEQUENCE [LARGE SCALE GENOMIC DNA]</scope>
    <source>
        <strain evidence="9 10">ICMP 18580</strain>
    </source>
</reference>
<keyword evidence="9" id="KW-0378">Hydrolase</keyword>
<dbReference type="SUPFAM" id="SSF54556">
    <property type="entry name" value="Chitinase insertion domain"/>
    <property type="match status" value="1"/>
</dbReference>
<feature type="disulfide bond" evidence="5">
    <location>
        <begin position="158"/>
        <end position="170"/>
    </location>
</feature>
<dbReference type="InterPro" id="IPR001223">
    <property type="entry name" value="Glyco_hydro18_cat"/>
</dbReference>
<accession>A0A8H3WUM8</accession>
<dbReference type="SMART" id="SM00636">
    <property type="entry name" value="Glyco_18"/>
    <property type="match status" value="1"/>
</dbReference>
<evidence type="ECO:0000256" key="6">
    <source>
        <dbReference type="SAM" id="MobiDB-lite"/>
    </source>
</evidence>
<feature type="domain" description="GH18" evidence="8">
    <location>
        <begin position="213"/>
        <end position="568"/>
    </location>
</feature>
<dbReference type="Gene3D" id="3.30.60.10">
    <property type="entry name" value="Endochitinase-like"/>
    <property type="match status" value="1"/>
</dbReference>
<dbReference type="PROSITE" id="PS50941">
    <property type="entry name" value="CHIT_BIND_I_2"/>
    <property type="match status" value="1"/>
</dbReference>
<dbReference type="InterPro" id="IPR036861">
    <property type="entry name" value="Endochitinase-like_sf"/>
</dbReference>
<dbReference type="InterPro" id="IPR017853">
    <property type="entry name" value="GH"/>
</dbReference>
<dbReference type="GO" id="GO:0008061">
    <property type="term" value="F:chitin binding"/>
    <property type="evidence" value="ECO:0007669"/>
    <property type="project" value="UniProtKB-UniRule"/>
</dbReference>
<dbReference type="GO" id="GO:0005975">
    <property type="term" value="P:carbohydrate metabolic process"/>
    <property type="evidence" value="ECO:0007669"/>
    <property type="project" value="InterPro"/>
</dbReference>
<dbReference type="EMBL" id="WOWK01000004">
    <property type="protein sequence ID" value="KAF0331353.1"/>
    <property type="molecule type" value="Genomic_DNA"/>
</dbReference>
<evidence type="ECO:0000259" key="7">
    <source>
        <dbReference type="PROSITE" id="PS50941"/>
    </source>
</evidence>
<comment type="similarity">
    <text evidence="1">Belongs to the glycosyl hydrolase 18 family. Chitinase class V subfamily.</text>
</comment>
<dbReference type="SMART" id="SM00270">
    <property type="entry name" value="ChtBD1"/>
    <property type="match status" value="2"/>
</dbReference>
<dbReference type="GO" id="GO:0004252">
    <property type="term" value="F:serine-type endopeptidase activity"/>
    <property type="evidence" value="ECO:0007669"/>
    <property type="project" value="InterPro"/>
</dbReference>
<organism evidence="9 10">
    <name type="scientific">Colletotrichum asianum</name>
    <dbReference type="NCBI Taxonomy" id="702518"/>
    <lineage>
        <taxon>Eukaryota</taxon>
        <taxon>Fungi</taxon>
        <taxon>Dikarya</taxon>
        <taxon>Ascomycota</taxon>
        <taxon>Pezizomycotina</taxon>
        <taxon>Sordariomycetes</taxon>
        <taxon>Hypocreomycetidae</taxon>
        <taxon>Glomerellales</taxon>
        <taxon>Glomerellaceae</taxon>
        <taxon>Colletotrichum</taxon>
        <taxon>Colletotrichum gloeosporioides species complex</taxon>
    </lineage>
</organism>
<comment type="caution">
    <text evidence="9">The sequence shown here is derived from an EMBL/GenBank/DDBJ whole genome shotgun (WGS) entry which is preliminary data.</text>
</comment>
<sequence>MQSRTGRLVALAIGSFVFVCILTLNYCGASAYHRTNPYPNQLNNAKRASEERSWIDTIKLSPAHQNPAKAPHVATPEDVEFDSLLESSANLTSRQPHSLERRADGPLYCTDGPCVDGSCCGPKNICGYGLDFCGTGCQSQCNATAMCGEFSENAEMPCGMKLCCSATGWCGTTDVYCHNADPLHGTLPCQAGYGSCAITGSPSCAQGSGSSKERTIGYYQSWNARTRLCNRVMPKQLDTKGYTHLFFSFAFIDPAAFTIATAHPDDVPLMKEFTDLSKDGKLQTWIAVGGFDMSNPEAATHKTWSEMVASKENRAAFIASVKTYMDTHGFQGVDLDWEYPGAPERGGNKLADTRNLALLVKEMRAAYGTAYGISLTLAPDYWYLRWFDAKAMEPYVDFFGFMAYDLHGSWDADVLALGKKVRGQADIQEISKNTVPLWFDGLNPAKLNFGLAMYGRGYTLADPSCSDLLCPFSGPSNPAPCTNFEGVMSLVEIEQLIKRRNIKPKYLADSMMKQITWDDQWIGYDDEETFAAKRAFADGLCFGGTMIWSIDFQVPGSGGQVFQNLPYSSSLTICRPDDDPQVVFLAPEVYSGTSAQCTGPCQLVLPPRALLSTTTITIPSYTTSVVIAPDLTTTLTIQIPPIITQSMDYYNVNVTSGQAESSTIIPLPSISIEPIVTTFNLPGVLTQVRTLVIPPWPSVTEGPPAQWTSKDPSQGQSGFPIITVPPAGPPTITELPSTSKTPFTWDTDDDPEPTGTWPEVISVVPVETDVPDNGEDDDGEGPKHKSTCKVWFFWICVKWDDLDIHIGGLEWIIPPGIWGPGPPPPLRFPPNINIIGPLPPWPKITVHPGGSIEVPPKPASCTPTEASLCITTSSFATSVSAGTTKTTATQVKSRCATITGCNLQDVEATKTANACKLTRRAMQLPDLPEATHAPEKRLLVKRSEPSWCNEQDGSDGILLLSMPFLATARAIVEGVLERRDTALKKRDMKNGFERIQAKHMGFTAFIHVTNLGPLAFDYFNSDEIDEVGRAYRMPSTTSSTGKRDGFEGLEDGSFAAIQEPRPSSHNITLPPLQLAPGTSKTKRFEGNDHYWHLSQISWPPNRYWFQKNGEHDPNDGKYTYQFSSPEGEGQTIYVVEGGWRGHVAADFDKQAKALTGGSWRPARQPSTFETEHGHLVANYAVGSKVGIARNADLVFVPRGPPGLRAEGFLEALTLICNDFTDENTEEDQRNPKPRNSGVVNVSGGFVKNRNDPLTQLIYMLMKRMEQSYGITFVVAAGNQGEDDPTTVPGILVRELDGAFLVGYLNNAGWWVNSNAGDTWAPGEELLVPPNDVFVSPQFSAGTATGSSFAAPLVAGLVAYVRGMHYGFGEDPASIKSIMQQVSRPLPLTEDEADFEQKEKMVWNLADPFEQCGSSQKRGLDSRQAACPIPNLPGGGNNPAPQGPRVTYKPGPPAPLCTANCGHLCSGYYCSPNPTGTPPDFAPPWETSRPTNTRPAESGGFGGGLTNLPTLTPAPTAAPPGQVCLSSTTATLCNGGPRGGVCVTSTSCASFGTTTSSIFHLPDLPTLGPAPSPSGGTCIKSETWTITGGPHGEATVTTAGCATWQVPGPTPAPAPPAPAPKPRCMAAHVYMSNCAFQPDSVNVQIWENGAEVCRTGGGKHWASDQTVFELECDNGAKAIVKNNARSFEYTAADGWKPEIFSVDYSYESTVCYQLDNKTIKGSDMESTWGGGNCGLCKAPSMCGLYTCKKNDVSCSS</sequence>
<dbReference type="SUPFAM" id="SSF57016">
    <property type="entry name" value="Plant lectins/antimicrobial peptides"/>
    <property type="match status" value="1"/>
</dbReference>
<dbReference type="SUPFAM" id="SSF51445">
    <property type="entry name" value="(Trans)glycosidases"/>
    <property type="match status" value="1"/>
</dbReference>
<feature type="region of interest" description="Disordered" evidence="6">
    <location>
        <begin position="1222"/>
        <end position="1243"/>
    </location>
</feature>
<evidence type="ECO:0000313" key="10">
    <source>
        <dbReference type="Proteomes" id="UP000434172"/>
    </source>
</evidence>
<dbReference type="Gene3D" id="3.20.20.80">
    <property type="entry name" value="Glycosidases"/>
    <property type="match status" value="1"/>
</dbReference>
<dbReference type="SUPFAM" id="SSF52743">
    <property type="entry name" value="Subtilisin-like"/>
    <property type="match status" value="1"/>
</dbReference>
<dbReference type="InterPro" id="IPR029070">
    <property type="entry name" value="Chitinase_insertion_sf"/>
</dbReference>
<dbReference type="OrthoDB" id="73875at2759"/>
<evidence type="ECO:0000256" key="3">
    <source>
        <dbReference type="ARBA" id="ARBA00022669"/>
    </source>
</evidence>
<dbReference type="InterPro" id="IPR011583">
    <property type="entry name" value="Chitinase_II/V-like_cat"/>
</dbReference>
<comment type="caution">
    <text evidence="5">Lacks conserved residue(s) required for the propagation of feature annotation.</text>
</comment>
<evidence type="ECO:0000259" key="8">
    <source>
        <dbReference type="PROSITE" id="PS51910"/>
    </source>
</evidence>
<evidence type="ECO:0000256" key="2">
    <source>
        <dbReference type="ARBA" id="ARBA00012729"/>
    </source>
</evidence>
<dbReference type="Pfam" id="PF00704">
    <property type="entry name" value="Glyco_hydro_18"/>
    <property type="match status" value="1"/>
</dbReference>
<dbReference type="Proteomes" id="UP000434172">
    <property type="component" value="Unassembled WGS sequence"/>
</dbReference>
<evidence type="ECO:0000256" key="5">
    <source>
        <dbReference type="PROSITE-ProRule" id="PRU00261"/>
    </source>
</evidence>
<dbReference type="EC" id="3.2.1.14" evidence="2"/>
<dbReference type="CDD" id="cd00035">
    <property type="entry name" value="ChtBD1"/>
    <property type="match status" value="2"/>
</dbReference>
<dbReference type="InterPro" id="IPR001002">
    <property type="entry name" value="Chitin-bd_1"/>
</dbReference>
<dbReference type="PROSITE" id="PS00026">
    <property type="entry name" value="CHIT_BIND_I_1"/>
    <property type="match status" value="1"/>
</dbReference>
<feature type="domain" description="Chitin-binding type-1" evidence="7">
    <location>
        <begin position="144"/>
        <end position="198"/>
    </location>
</feature>
<keyword evidence="4" id="KW-0843">Virulence</keyword>
<dbReference type="PANTHER" id="PTHR47700">
    <property type="entry name" value="V CHITINASE, PUTATIVE (AFU_ORTHOLOGUE AFUA_6G13720)-RELATED"/>
    <property type="match status" value="1"/>
</dbReference>
<dbReference type="Gene3D" id="3.40.50.200">
    <property type="entry name" value="Peptidase S8/S53 domain"/>
    <property type="match status" value="1"/>
</dbReference>
<name>A0A8H3WUM8_9PEZI</name>
<dbReference type="InterPro" id="IPR018371">
    <property type="entry name" value="Chitin-binding_1_CS"/>
</dbReference>
<keyword evidence="5" id="KW-1015">Disulfide bond</keyword>